<name>A0ABQ9XQM9_9EUKA</name>
<sequence length="426" mass="47953">MHQIDSSKIGSTNNKSDTLLLDQPPLQRRPRPRRNHRTTKLSEQEQIELDRSVSLVPSQSNAHSLRFSEQEIPFFHVSLTSERHTDSQEDPRKKLNRTEKSLLPRPRSPPIAGPVRFSLVDTESRRHHSKDTKQRAASAPRQRTIPTNPIKSASTTRSQTPTRLRKSRSRAEFPNLQNKDVPQIQTKPSGHTPHVGEPAHATSTSKSQLPLIIKHDVLKTPSRQNDFSTAKSMKPSPQSPPRAFHSKKKRWQVARTANWISAQLDKQASNSLSLQDQHKTIMDQEVVPLKECDTQPQDSQFIRQQTGSGCQTEMGDSLTSSMPKLASYSLNSSKKASEMLESAKKEVILSGQHDRKHLHDFLFDAHTADDAIAKQNNDDISSLLEDDGDILDPDEENSLLCDESSHLFSLSLSRMDGSIMYEDKPG</sequence>
<feature type="compositionally biased region" description="Polar residues" evidence="1">
    <location>
        <begin position="144"/>
        <end position="162"/>
    </location>
</feature>
<evidence type="ECO:0000313" key="3">
    <source>
        <dbReference type="Proteomes" id="UP001281761"/>
    </source>
</evidence>
<feature type="compositionally biased region" description="Polar residues" evidence="1">
    <location>
        <begin position="222"/>
        <end position="231"/>
    </location>
</feature>
<comment type="caution">
    <text evidence="2">The sequence shown here is derived from an EMBL/GenBank/DDBJ whole genome shotgun (WGS) entry which is preliminary data.</text>
</comment>
<feature type="region of interest" description="Disordered" evidence="1">
    <location>
        <begin position="81"/>
        <end position="206"/>
    </location>
</feature>
<feature type="compositionally biased region" description="Polar residues" evidence="1">
    <location>
        <begin position="175"/>
        <end position="189"/>
    </location>
</feature>
<feature type="region of interest" description="Disordered" evidence="1">
    <location>
        <begin position="1"/>
        <end position="46"/>
    </location>
</feature>
<evidence type="ECO:0000256" key="1">
    <source>
        <dbReference type="SAM" id="MobiDB-lite"/>
    </source>
</evidence>
<accession>A0ABQ9XQM9</accession>
<keyword evidence="3" id="KW-1185">Reference proteome</keyword>
<reference evidence="2 3" key="1">
    <citation type="journal article" date="2022" name="bioRxiv">
        <title>Genomics of Preaxostyla Flagellates Illuminates Evolutionary Transitions and the Path Towards Mitochondrial Loss.</title>
        <authorList>
            <person name="Novak L.V.F."/>
            <person name="Treitli S.C."/>
            <person name="Pyrih J."/>
            <person name="Halakuc P."/>
            <person name="Pipaliya S.V."/>
            <person name="Vacek V."/>
            <person name="Brzon O."/>
            <person name="Soukal P."/>
            <person name="Eme L."/>
            <person name="Dacks J.B."/>
            <person name="Karnkowska A."/>
            <person name="Elias M."/>
            <person name="Hampl V."/>
        </authorList>
    </citation>
    <scope>NUCLEOTIDE SEQUENCE [LARGE SCALE GENOMIC DNA]</scope>
    <source>
        <strain evidence="2">NAU3</strain>
        <tissue evidence="2">Gut</tissue>
    </source>
</reference>
<feature type="region of interest" description="Disordered" evidence="1">
    <location>
        <begin position="222"/>
        <end position="247"/>
    </location>
</feature>
<dbReference type="EMBL" id="JARBJD010000078">
    <property type="protein sequence ID" value="KAK2954406.1"/>
    <property type="molecule type" value="Genomic_DNA"/>
</dbReference>
<proteinExistence type="predicted"/>
<gene>
    <name evidence="2" type="ORF">BLNAU_10574</name>
</gene>
<dbReference type="Proteomes" id="UP001281761">
    <property type="component" value="Unassembled WGS sequence"/>
</dbReference>
<feature type="compositionally biased region" description="Basic and acidic residues" evidence="1">
    <location>
        <begin position="81"/>
        <end position="102"/>
    </location>
</feature>
<feature type="compositionally biased region" description="Polar residues" evidence="1">
    <location>
        <begin position="1"/>
        <end position="17"/>
    </location>
</feature>
<protein>
    <submittedName>
        <fullName evidence="2">Uncharacterized protein</fullName>
    </submittedName>
</protein>
<organism evidence="2 3">
    <name type="scientific">Blattamonas nauphoetae</name>
    <dbReference type="NCBI Taxonomy" id="2049346"/>
    <lineage>
        <taxon>Eukaryota</taxon>
        <taxon>Metamonada</taxon>
        <taxon>Preaxostyla</taxon>
        <taxon>Oxymonadida</taxon>
        <taxon>Blattamonas</taxon>
    </lineage>
</organism>
<evidence type="ECO:0000313" key="2">
    <source>
        <dbReference type="EMBL" id="KAK2954406.1"/>
    </source>
</evidence>
<feature type="compositionally biased region" description="Basic residues" evidence="1">
    <location>
        <begin position="28"/>
        <end position="39"/>
    </location>
</feature>